<dbReference type="InterPro" id="IPR039650">
    <property type="entry name" value="HdrA-like"/>
</dbReference>
<keyword evidence="6" id="KW-0732">Signal</keyword>
<keyword evidence="3 7" id="KW-0560">Oxidoreductase</keyword>
<dbReference type="PANTHER" id="PTHR43498">
    <property type="entry name" value="FERREDOXIN:COB-COM HETERODISULFIDE REDUCTASE SUBUNIT A"/>
    <property type="match status" value="1"/>
</dbReference>
<dbReference type="PANTHER" id="PTHR43498:SF1">
    <property type="entry name" value="COB--COM HETERODISULFIDE REDUCTASE IRON-SULFUR SUBUNIT A"/>
    <property type="match status" value="1"/>
</dbReference>
<evidence type="ECO:0000256" key="2">
    <source>
        <dbReference type="ARBA" id="ARBA00022723"/>
    </source>
</evidence>
<evidence type="ECO:0000256" key="1">
    <source>
        <dbReference type="ARBA" id="ARBA00022485"/>
    </source>
</evidence>
<evidence type="ECO:0000256" key="5">
    <source>
        <dbReference type="ARBA" id="ARBA00023014"/>
    </source>
</evidence>
<feature type="chain" id="PRO_5047028578" evidence="6">
    <location>
        <begin position="20"/>
        <end position="626"/>
    </location>
</feature>
<reference evidence="8" key="1">
    <citation type="journal article" date="2019" name="Int. J. Syst. Evol. Microbiol.">
        <title>The Global Catalogue of Microorganisms (GCM) 10K type strain sequencing project: providing services to taxonomists for standard genome sequencing and annotation.</title>
        <authorList>
            <consortium name="The Broad Institute Genomics Platform"/>
            <consortium name="The Broad Institute Genome Sequencing Center for Infectious Disease"/>
            <person name="Wu L."/>
            <person name="Ma J."/>
        </authorList>
    </citation>
    <scope>NUCLEOTIDE SEQUENCE [LARGE SCALE GENOMIC DNA]</scope>
    <source>
        <strain evidence="8">CCUG 66188</strain>
    </source>
</reference>
<comment type="caution">
    <text evidence="7">The sequence shown here is derived from an EMBL/GenBank/DDBJ whole genome shotgun (WGS) entry which is preliminary data.</text>
</comment>
<protein>
    <submittedName>
        <fullName evidence="7">FAD-dependent oxidoreductase</fullName>
        <ecNumber evidence="7">1.-.-.-</ecNumber>
    </submittedName>
</protein>
<sequence length="626" mass="70219">MKKLTAFLLSLTISLFSYSTDYDLVIVGGTPAGITAAIAAAREGKNCLILERTGYIGGLPVNGLGATDIGTRGSTTGLFEKFVNLNKEYYIIRYGEKSSQVRDCSDGYHFEPHVAAMTFGHMIETAGPGKISILTMRQFDSEQRYVKMKEKRILSIRVLNRKTGEEEYYSAKMFIDATYEGDLGAAAGVPYRLGREGADEYDEPCAGRIYRWWKHGPDDEGTTYQGDNAVQAYNYRLCLTNQPENRMLVAKPAKYDREEFASLVDDVLSGRNTDIAFRKATPAEMELNREKVESGERTSAPGDAWGMAKLSSMTRLPNAKTDANNQHLAFISTDLPEENWPWPTSGWDWRDRYAERLKSYTLGLLWFAQNDEALPRHFREACREWGLAANEYVDNGHFPRQVYVREGRRLEGTYFFTANDALPVVKDSRPPVHPSSVTASHYALDSHAVRKRETGRVHLDGFFSYPSAVYTVPYGVMVPKSVDNLLFPVPVSGSHVGFSTLRMEPCWMALGEAAGVAAVLAIDNDVTVRDVSYNLIQQKLLRYGATLIYFKDLRNTDPDFALVQQLALKGFFPEWDADLDKPLDSATAKLWSDLSGRKIESDGKTKRRQVLPLLNHANQKGESTLK</sequence>
<accession>A0ABV9KQ93</accession>
<dbReference type="PRINTS" id="PR00411">
    <property type="entry name" value="PNDRDTASEI"/>
</dbReference>
<organism evidence="7 8">
    <name type="scientific">Dysgonomonas termitidis</name>
    <dbReference type="NCBI Taxonomy" id="1516126"/>
    <lineage>
        <taxon>Bacteria</taxon>
        <taxon>Pseudomonadati</taxon>
        <taxon>Bacteroidota</taxon>
        <taxon>Bacteroidia</taxon>
        <taxon>Bacteroidales</taxon>
        <taxon>Dysgonomonadaceae</taxon>
        <taxon>Dysgonomonas</taxon>
    </lineage>
</organism>
<dbReference type="EMBL" id="JBHSGN010000004">
    <property type="protein sequence ID" value="MFC4672169.1"/>
    <property type="molecule type" value="Genomic_DNA"/>
</dbReference>
<dbReference type="Proteomes" id="UP001596023">
    <property type="component" value="Unassembled WGS sequence"/>
</dbReference>
<dbReference type="RefSeq" id="WP_379993350.1">
    <property type="nucleotide sequence ID" value="NZ_JBHSGN010000004.1"/>
</dbReference>
<keyword evidence="1" id="KW-0004">4Fe-4S</keyword>
<dbReference type="InterPro" id="IPR036188">
    <property type="entry name" value="FAD/NAD-bd_sf"/>
</dbReference>
<keyword evidence="5" id="KW-0411">Iron-sulfur</keyword>
<dbReference type="EC" id="1.-.-.-" evidence="7"/>
<name>A0ABV9KQ93_9BACT</name>
<evidence type="ECO:0000256" key="4">
    <source>
        <dbReference type="ARBA" id="ARBA00023004"/>
    </source>
</evidence>
<evidence type="ECO:0000313" key="8">
    <source>
        <dbReference type="Proteomes" id="UP001596023"/>
    </source>
</evidence>
<dbReference type="Pfam" id="PF12831">
    <property type="entry name" value="FAD_oxidored"/>
    <property type="match status" value="1"/>
</dbReference>
<feature type="signal peptide" evidence="6">
    <location>
        <begin position="1"/>
        <end position="19"/>
    </location>
</feature>
<dbReference type="Gene3D" id="3.50.50.60">
    <property type="entry name" value="FAD/NAD(P)-binding domain"/>
    <property type="match status" value="1"/>
</dbReference>
<evidence type="ECO:0000256" key="6">
    <source>
        <dbReference type="SAM" id="SignalP"/>
    </source>
</evidence>
<evidence type="ECO:0000313" key="7">
    <source>
        <dbReference type="EMBL" id="MFC4672169.1"/>
    </source>
</evidence>
<proteinExistence type="predicted"/>
<gene>
    <name evidence="7" type="ORF">ACFO6W_00530</name>
</gene>
<keyword evidence="2" id="KW-0479">Metal-binding</keyword>
<evidence type="ECO:0000256" key="3">
    <source>
        <dbReference type="ARBA" id="ARBA00023002"/>
    </source>
</evidence>
<dbReference type="GO" id="GO:0016491">
    <property type="term" value="F:oxidoreductase activity"/>
    <property type="evidence" value="ECO:0007669"/>
    <property type="project" value="UniProtKB-KW"/>
</dbReference>
<dbReference type="SUPFAM" id="SSF51905">
    <property type="entry name" value="FAD/NAD(P)-binding domain"/>
    <property type="match status" value="1"/>
</dbReference>
<keyword evidence="4" id="KW-0408">Iron</keyword>
<keyword evidence="8" id="KW-1185">Reference proteome</keyword>